<keyword evidence="2" id="KW-1185">Reference proteome</keyword>
<dbReference type="InterPro" id="IPR036397">
    <property type="entry name" value="RNaseH_sf"/>
</dbReference>
<dbReference type="EMBL" id="JAUCMX010000022">
    <property type="protein sequence ID" value="KAK3513299.1"/>
    <property type="molecule type" value="Genomic_DNA"/>
</dbReference>
<dbReference type="GO" id="GO:0003676">
    <property type="term" value="F:nucleic acid binding"/>
    <property type="evidence" value="ECO:0007669"/>
    <property type="project" value="InterPro"/>
</dbReference>
<dbReference type="Proteomes" id="UP001274896">
    <property type="component" value="Unassembled WGS sequence"/>
</dbReference>
<organism evidence="1 2">
    <name type="scientific">Hemibagrus guttatus</name>
    <dbReference type="NCBI Taxonomy" id="175788"/>
    <lineage>
        <taxon>Eukaryota</taxon>
        <taxon>Metazoa</taxon>
        <taxon>Chordata</taxon>
        <taxon>Craniata</taxon>
        <taxon>Vertebrata</taxon>
        <taxon>Euteleostomi</taxon>
        <taxon>Actinopterygii</taxon>
        <taxon>Neopterygii</taxon>
        <taxon>Teleostei</taxon>
        <taxon>Ostariophysi</taxon>
        <taxon>Siluriformes</taxon>
        <taxon>Bagridae</taxon>
        <taxon>Hemibagrus</taxon>
    </lineage>
</organism>
<accession>A0AAE0UN13</accession>
<reference evidence="1" key="1">
    <citation type="submission" date="2023-06" db="EMBL/GenBank/DDBJ databases">
        <title>Male Hemibagrus guttatus genome.</title>
        <authorList>
            <person name="Bian C."/>
        </authorList>
    </citation>
    <scope>NUCLEOTIDE SEQUENCE</scope>
    <source>
        <strain evidence="1">Male_cb2023</strain>
        <tissue evidence="1">Muscle</tissue>
    </source>
</reference>
<dbReference type="AlphaFoldDB" id="A0AAE0UN13"/>
<evidence type="ECO:0000313" key="2">
    <source>
        <dbReference type="Proteomes" id="UP001274896"/>
    </source>
</evidence>
<evidence type="ECO:0000313" key="1">
    <source>
        <dbReference type="EMBL" id="KAK3513299.1"/>
    </source>
</evidence>
<dbReference type="Gene3D" id="3.30.420.10">
    <property type="entry name" value="Ribonuclease H-like superfamily/Ribonuclease H"/>
    <property type="match status" value="1"/>
</dbReference>
<protein>
    <submittedName>
        <fullName evidence="1">Uncharacterized protein</fullName>
    </submittedName>
</protein>
<name>A0AAE0UN13_9TELE</name>
<gene>
    <name evidence="1" type="ORF">QTP70_009783</name>
</gene>
<comment type="caution">
    <text evidence="1">The sequence shown here is derived from an EMBL/GenBank/DDBJ whole genome shotgun (WGS) entry which is preliminary data.</text>
</comment>
<proteinExistence type="predicted"/>
<sequence length="192" mass="21868">MLWWVIDKYGRNWDLLLTYVVFAIQEVPQASTGFTPFELLFRQQPQGLLDMANEIWEEHYTTPWSTISKKCRNGLTPVTSTQSSIGTAKSTTACNSQHTIVMDSQGASAGWAGRPQHRKIATANHNALNVISTFTGEKLFEIRNHKHTTQMAPNPYKRKPEPNTYLVFPYTKEIETKLTIKLEQRCHLCSAP</sequence>